<dbReference type="InterPro" id="IPR016193">
    <property type="entry name" value="Cytidine_deaminase-like"/>
</dbReference>
<comment type="catalytic activity">
    <reaction evidence="8 10">
        <text>(6R)-10-formyltetrahydrofolate + 5-amino-1-(5-phospho-beta-D-ribosyl)imidazole-4-carboxamide = 5-formamido-1-(5-phospho-D-ribosyl)imidazole-4-carboxamide + (6S)-5,6,7,8-tetrahydrofolate</text>
        <dbReference type="Rhea" id="RHEA:22192"/>
        <dbReference type="ChEBI" id="CHEBI:57453"/>
        <dbReference type="ChEBI" id="CHEBI:58467"/>
        <dbReference type="ChEBI" id="CHEBI:58475"/>
        <dbReference type="ChEBI" id="CHEBI:195366"/>
        <dbReference type="EC" id="2.1.2.3"/>
    </reaction>
</comment>
<dbReference type="Pfam" id="PF01808">
    <property type="entry name" value="AICARFT_IMPCHas"/>
    <property type="match status" value="1"/>
</dbReference>
<reference evidence="12 18" key="4">
    <citation type="submission" date="2023-06" db="EMBL/GenBank/DDBJ databases">
        <title>Acute promotion of culturable opportunistic pathogens and persistent increase of antibiotic resistance following antibiotic exposure in mouse gut microbiota.</title>
        <authorList>
            <person name="Li L."/>
            <person name="Wang B."/>
            <person name="Sun Y."/>
            <person name="Wang M."/>
            <person name="Xu H."/>
        </authorList>
    </citation>
    <scope>NUCLEOTIDE SEQUENCE [LARGE SCALE GENOMIC DNA]</scope>
    <source>
        <strain evidence="12 18">CRI2_2</strain>
    </source>
</reference>
<evidence type="ECO:0000256" key="4">
    <source>
        <dbReference type="ARBA" id="ARBA00022679"/>
    </source>
</evidence>
<dbReference type="PANTHER" id="PTHR11692:SF0">
    <property type="entry name" value="BIFUNCTIONAL PURINE BIOSYNTHESIS PROTEIN ATIC"/>
    <property type="match status" value="1"/>
</dbReference>
<dbReference type="SMART" id="SM00851">
    <property type="entry name" value="MGS"/>
    <property type="match status" value="1"/>
</dbReference>
<evidence type="ECO:0000256" key="5">
    <source>
        <dbReference type="ARBA" id="ARBA00022755"/>
    </source>
</evidence>
<dbReference type="EC" id="2.1.2.3" evidence="10"/>
<dbReference type="EC" id="3.5.4.10" evidence="10"/>
<dbReference type="EMBL" id="CP050485">
    <property type="protein sequence ID" value="QOG27302.1"/>
    <property type="molecule type" value="Genomic_DNA"/>
</dbReference>
<evidence type="ECO:0000256" key="3">
    <source>
        <dbReference type="ARBA" id="ARBA00007667"/>
    </source>
</evidence>
<dbReference type="PANTHER" id="PTHR11692">
    <property type="entry name" value="BIFUNCTIONAL PURINE BIOSYNTHESIS PROTEIN PURH"/>
    <property type="match status" value="1"/>
</dbReference>
<keyword evidence="6 10" id="KW-0378">Hydrolase</keyword>
<keyword evidence="5 10" id="KW-0658">Purine biosynthesis</keyword>
<evidence type="ECO:0000313" key="16">
    <source>
        <dbReference type="Proteomes" id="UP000254807"/>
    </source>
</evidence>
<dbReference type="GO" id="GO:0004643">
    <property type="term" value="F:phosphoribosylaminoimidazolecarboxamide formyltransferase activity"/>
    <property type="evidence" value="ECO:0007669"/>
    <property type="project" value="UniProtKB-UniRule"/>
</dbReference>
<dbReference type="EMBL" id="JASUBT010000005">
    <property type="protein sequence ID" value="MDL4935829.1"/>
    <property type="molecule type" value="Genomic_DNA"/>
</dbReference>
<protein>
    <recommendedName>
        <fullName evidence="10">Bifunctional purine biosynthesis protein PurH</fullName>
    </recommendedName>
    <domain>
        <recommendedName>
            <fullName evidence="10">Phosphoribosylaminoimidazolecarboxamide formyltransferase</fullName>
            <ecNumber evidence="10">2.1.2.3</ecNumber>
        </recommendedName>
        <alternativeName>
            <fullName evidence="10">AICAR transformylase</fullName>
        </alternativeName>
    </domain>
    <domain>
        <recommendedName>
            <fullName evidence="10">IMP cyclohydrolase</fullName>
            <ecNumber evidence="10">3.5.4.10</ecNumber>
        </recommendedName>
        <alternativeName>
            <fullName evidence="10">ATIC</fullName>
        </alternativeName>
        <alternativeName>
            <fullName evidence="10">IMP synthase</fullName>
        </alternativeName>
        <alternativeName>
            <fullName evidence="10">Inosinicase</fullName>
        </alternativeName>
    </domain>
</protein>
<dbReference type="FunFam" id="3.40.140.20:FF:000002">
    <property type="entry name" value="Bifunctional purine biosynthesis protein PurH"/>
    <property type="match status" value="1"/>
</dbReference>
<evidence type="ECO:0000256" key="6">
    <source>
        <dbReference type="ARBA" id="ARBA00022801"/>
    </source>
</evidence>
<dbReference type="Proteomes" id="UP000254807">
    <property type="component" value="Unassembled WGS sequence"/>
</dbReference>
<dbReference type="NCBIfam" id="TIGR00355">
    <property type="entry name" value="purH"/>
    <property type="match status" value="1"/>
</dbReference>
<dbReference type="Gene3D" id="3.40.50.1380">
    <property type="entry name" value="Methylglyoxal synthase-like domain"/>
    <property type="match status" value="1"/>
</dbReference>
<evidence type="ECO:0000313" key="14">
    <source>
        <dbReference type="EMBL" id="QOG27302.1"/>
    </source>
</evidence>
<evidence type="ECO:0000313" key="17">
    <source>
        <dbReference type="Proteomes" id="UP000516696"/>
    </source>
</evidence>
<dbReference type="RefSeq" id="WP_060814869.1">
    <property type="nucleotide sequence ID" value="NZ_CAAKOE010000089.1"/>
</dbReference>
<dbReference type="PROSITE" id="PS51855">
    <property type="entry name" value="MGS"/>
    <property type="match status" value="1"/>
</dbReference>
<keyword evidence="7 10" id="KW-0511">Multifunctional enzyme</keyword>
<comment type="pathway">
    <text evidence="2 10">Purine metabolism; IMP biosynthesis via de novo pathway; 5-formamido-1-(5-phospho-D-ribosyl)imidazole-4-carboxamide from 5-amino-1-(5-phospho-D-ribosyl)imidazole-4-carboxamide (10-formyl THF route): step 1/1.</text>
</comment>
<comment type="pathway">
    <text evidence="1 10">Purine metabolism; IMP biosynthesis via de novo pathway; IMP from 5-formamido-1-(5-phospho-D-ribosyl)imidazole-4-carboxamide: step 1/1.</text>
</comment>
<dbReference type="FunFam" id="3.40.140.20:FF:000001">
    <property type="entry name" value="Bifunctional purine biosynthesis protein PurH"/>
    <property type="match status" value="1"/>
</dbReference>
<dbReference type="Pfam" id="PF02142">
    <property type="entry name" value="MGS"/>
    <property type="match status" value="1"/>
</dbReference>
<dbReference type="NCBIfam" id="NF002049">
    <property type="entry name" value="PRK00881.1"/>
    <property type="match status" value="1"/>
</dbReference>
<dbReference type="OrthoDB" id="9802065at2"/>
<proteinExistence type="inferred from homology"/>
<dbReference type="GO" id="GO:0005829">
    <property type="term" value="C:cytosol"/>
    <property type="evidence" value="ECO:0007669"/>
    <property type="project" value="TreeGrafter"/>
</dbReference>
<dbReference type="Proteomes" id="UP001183682">
    <property type="component" value="Unassembled WGS sequence"/>
</dbReference>
<dbReference type="GO" id="GO:0006189">
    <property type="term" value="P:'de novo' IMP biosynthetic process"/>
    <property type="evidence" value="ECO:0007669"/>
    <property type="project" value="UniProtKB-UniRule"/>
</dbReference>
<evidence type="ECO:0000256" key="7">
    <source>
        <dbReference type="ARBA" id="ARBA00023268"/>
    </source>
</evidence>
<keyword evidence="4 10" id="KW-0808">Transferase</keyword>
<evidence type="ECO:0000313" key="18">
    <source>
        <dbReference type="Proteomes" id="UP001241571"/>
    </source>
</evidence>
<name>A0A2K3QZ69_ENTGA</name>
<sequence>MKKRALISVSDKQGIVSFAKNLVQNGYEIISTGGTKSALEAAGLEPIAIETVTGFPEMMDGRVKTLHPKIHGGLLGRRDLPEHLAAMEKHDIAPIDLVVVNLYPFKETIAQADVTEEQAIENIDIGGPSMLRSAAKNFAAVTVIVDPKDYPLILDELTETGQTQLATRKRLAAKVFRHTAAYDALIADYLTKAVEESEPEKLTLTYELKQTLRYGENSHQTAAFYQDALPVPYSIASAKQLHGKELSYNNIKDADAALRIAKEFTEPTAVALKHMNPCGIGTATTIFDAFERAYEADPVSIFGGIIVLNRPVDEATAAALHQIFLEIVIAPAFEPAALDILTKKKNIRLMTLDFVANPVETEMVSVLGGLLVQEQDTLAESPKDWTVVTKRQPSKNELEAMAFAWKAVKHVKSNAIVLANQYQTVGIGAGQMNRVGSVKIAIEQAAEAGKLTDAVLASDAFFPMDDSVEYAAKRGIKAIIQPGGSIKDQASIEMADQYGVAMIFTGVRHFRH</sequence>
<comment type="domain">
    <text evidence="10">The IMP cyclohydrolase activity resides in the N-terminal region.</text>
</comment>
<dbReference type="UniPathway" id="UPA00074">
    <property type="reaction ID" value="UER00133"/>
</dbReference>
<evidence type="ECO:0000256" key="2">
    <source>
        <dbReference type="ARBA" id="ARBA00004954"/>
    </source>
</evidence>
<dbReference type="SUPFAM" id="SSF52335">
    <property type="entry name" value="Methylglyoxal synthase-like"/>
    <property type="match status" value="1"/>
</dbReference>
<dbReference type="SMART" id="SM00798">
    <property type="entry name" value="AICARFT_IMPCHas"/>
    <property type="match status" value="1"/>
</dbReference>
<comment type="similarity">
    <text evidence="3 10">Belongs to the PurH family.</text>
</comment>
<accession>A0A2K3QZ69</accession>
<dbReference type="InterPro" id="IPR024051">
    <property type="entry name" value="AICAR_Tfase_dup_dom_sf"/>
</dbReference>
<reference evidence="15 16" key="1">
    <citation type="submission" date="2018-06" db="EMBL/GenBank/DDBJ databases">
        <authorList>
            <consortium name="Pathogen Informatics"/>
            <person name="Doyle S."/>
        </authorList>
    </citation>
    <scope>NUCLEOTIDE SEQUENCE [LARGE SCALE GENOMIC DNA]</scope>
    <source>
        <strain evidence="15 16">NCTC12360</strain>
    </source>
</reference>
<dbReference type="AlphaFoldDB" id="A0A2K3QZ69"/>
<dbReference type="Proteomes" id="UP001241571">
    <property type="component" value="Unassembled WGS sequence"/>
</dbReference>
<dbReference type="CDD" id="cd01421">
    <property type="entry name" value="IMPCH"/>
    <property type="match status" value="1"/>
</dbReference>
<dbReference type="EMBL" id="UFYW01000001">
    <property type="protein sequence ID" value="STD82570.1"/>
    <property type="molecule type" value="Genomic_DNA"/>
</dbReference>
<evidence type="ECO:0000313" key="15">
    <source>
        <dbReference type="EMBL" id="STD82570.1"/>
    </source>
</evidence>
<dbReference type="PIRSF" id="PIRSF000414">
    <property type="entry name" value="AICARFT_IMPCHas"/>
    <property type="match status" value="1"/>
</dbReference>
<dbReference type="GO" id="GO:0003937">
    <property type="term" value="F:IMP cyclohydrolase activity"/>
    <property type="evidence" value="ECO:0007669"/>
    <property type="project" value="UniProtKB-UniRule"/>
</dbReference>
<dbReference type="InterPro" id="IPR002695">
    <property type="entry name" value="PurH-like"/>
</dbReference>
<evidence type="ECO:0000256" key="10">
    <source>
        <dbReference type="HAMAP-Rule" id="MF_00139"/>
    </source>
</evidence>
<dbReference type="InterPro" id="IPR011607">
    <property type="entry name" value="MGS-like_dom"/>
</dbReference>
<feature type="domain" description="MGS-like" evidence="11">
    <location>
        <begin position="1"/>
        <end position="145"/>
    </location>
</feature>
<reference evidence="13" key="3">
    <citation type="submission" date="2023-03" db="EMBL/GenBank/DDBJ databases">
        <authorList>
            <person name="Shen W."/>
            <person name="Cai J."/>
        </authorList>
    </citation>
    <scope>NUCLEOTIDE SEQUENCE</scope>
    <source>
        <strain evidence="13">K69-2</strain>
    </source>
</reference>
<evidence type="ECO:0000259" key="11">
    <source>
        <dbReference type="PROSITE" id="PS51855"/>
    </source>
</evidence>
<evidence type="ECO:0000313" key="13">
    <source>
        <dbReference type="EMBL" id="MDT2691232.1"/>
    </source>
</evidence>
<evidence type="ECO:0000313" key="12">
    <source>
        <dbReference type="EMBL" id="MDL4935829.1"/>
    </source>
</evidence>
<dbReference type="HAMAP" id="MF_00139">
    <property type="entry name" value="PurH"/>
    <property type="match status" value="1"/>
</dbReference>
<dbReference type="Proteomes" id="UP000516696">
    <property type="component" value="Chromosome"/>
</dbReference>
<reference evidence="14 17" key="2">
    <citation type="submission" date="2020-03" db="EMBL/GenBank/DDBJ databases">
        <title>Characterization of ganglioside-mimicking enterococci.</title>
        <authorList>
            <person name="Patry R.T."/>
            <person name="Nothaft H."/>
            <person name="Bridger R."/>
            <person name="Shajahan A."/>
            <person name="Huynh S."/>
            <person name="Sanchez S."/>
            <person name="Azadi P."/>
            <person name="Cooper K."/>
            <person name="Miller W.G."/>
            <person name="Parker C.T."/>
            <person name="Wells L."/>
            <person name="Szymanski C.M."/>
        </authorList>
    </citation>
    <scope>NUCLEOTIDE SEQUENCE [LARGE SCALE GENOMIC DNA]</scope>
    <source>
        <strain evidence="14 17">EGM181</strain>
    </source>
</reference>
<gene>
    <name evidence="10 12" type="primary">purH</name>
    <name evidence="14" type="ORF">EGM181_08600</name>
    <name evidence="15" type="ORF">NCTC12360_01000</name>
    <name evidence="13" type="ORF">P7E30_13730</name>
    <name evidence="12" type="ORF">QRX88_08895</name>
</gene>
<dbReference type="EMBL" id="JARPZN010000011">
    <property type="protein sequence ID" value="MDT2691232.1"/>
    <property type="molecule type" value="Genomic_DNA"/>
</dbReference>
<organism evidence="12 18">
    <name type="scientific">Enterococcus gallinarum</name>
    <dbReference type="NCBI Taxonomy" id="1353"/>
    <lineage>
        <taxon>Bacteria</taxon>
        <taxon>Bacillati</taxon>
        <taxon>Bacillota</taxon>
        <taxon>Bacilli</taxon>
        <taxon>Lactobacillales</taxon>
        <taxon>Enterococcaceae</taxon>
        <taxon>Enterococcus</taxon>
    </lineage>
</organism>
<dbReference type="FunFam" id="3.40.50.1380:FF:000001">
    <property type="entry name" value="Bifunctional purine biosynthesis protein PurH"/>
    <property type="match status" value="1"/>
</dbReference>
<keyword evidence="16" id="KW-1185">Reference proteome</keyword>
<dbReference type="InterPro" id="IPR036914">
    <property type="entry name" value="MGS-like_dom_sf"/>
</dbReference>
<evidence type="ECO:0000256" key="1">
    <source>
        <dbReference type="ARBA" id="ARBA00004844"/>
    </source>
</evidence>
<dbReference type="SUPFAM" id="SSF53927">
    <property type="entry name" value="Cytidine deaminase-like"/>
    <property type="match status" value="1"/>
</dbReference>
<comment type="catalytic activity">
    <reaction evidence="9 10">
        <text>IMP + H2O = 5-formamido-1-(5-phospho-D-ribosyl)imidazole-4-carboxamide</text>
        <dbReference type="Rhea" id="RHEA:18445"/>
        <dbReference type="ChEBI" id="CHEBI:15377"/>
        <dbReference type="ChEBI" id="CHEBI:58053"/>
        <dbReference type="ChEBI" id="CHEBI:58467"/>
        <dbReference type="EC" id="3.5.4.10"/>
    </reaction>
</comment>
<evidence type="ECO:0000256" key="9">
    <source>
        <dbReference type="ARBA" id="ARBA00050687"/>
    </source>
</evidence>
<dbReference type="Gene3D" id="3.40.140.20">
    <property type="match status" value="2"/>
</dbReference>
<evidence type="ECO:0000256" key="8">
    <source>
        <dbReference type="ARBA" id="ARBA00050488"/>
    </source>
</evidence>